<evidence type="ECO:0000256" key="7">
    <source>
        <dbReference type="ARBA" id="ARBA00023180"/>
    </source>
</evidence>
<accession>A0A8T2KGJ1</accession>
<comment type="caution">
    <text evidence="10">The sequence shown here is derived from an EMBL/GenBank/DDBJ whole genome shotgun (WGS) entry which is preliminary data.</text>
</comment>
<evidence type="ECO:0000256" key="5">
    <source>
        <dbReference type="ARBA" id="ARBA00023136"/>
    </source>
</evidence>
<evidence type="ECO:0000256" key="6">
    <source>
        <dbReference type="ARBA" id="ARBA00023157"/>
    </source>
</evidence>
<feature type="chain" id="PRO_5035739110" description="Immunoglobulin V-set domain-containing protein" evidence="8">
    <location>
        <begin position="20"/>
        <end position="127"/>
    </location>
</feature>
<dbReference type="GO" id="GO:0005886">
    <property type="term" value="C:plasma membrane"/>
    <property type="evidence" value="ECO:0007669"/>
    <property type="project" value="UniProtKB-SubCell"/>
</dbReference>
<evidence type="ECO:0000256" key="2">
    <source>
        <dbReference type="ARBA" id="ARBA00022475"/>
    </source>
</evidence>
<keyword evidence="3 8" id="KW-0732">Signal</keyword>
<feature type="signal peptide" evidence="8">
    <location>
        <begin position="1"/>
        <end position="19"/>
    </location>
</feature>
<dbReference type="InterPro" id="IPR013783">
    <property type="entry name" value="Ig-like_fold"/>
</dbReference>
<evidence type="ECO:0000256" key="3">
    <source>
        <dbReference type="ARBA" id="ARBA00022729"/>
    </source>
</evidence>
<protein>
    <recommendedName>
        <fullName evidence="9">Immunoglobulin V-set domain-containing protein</fullName>
    </recommendedName>
</protein>
<dbReference type="EMBL" id="JAACNH010000001">
    <property type="protein sequence ID" value="KAG8454660.1"/>
    <property type="molecule type" value="Genomic_DNA"/>
</dbReference>
<keyword evidence="2" id="KW-1003">Cell membrane</keyword>
<sequence length="127" mass="14123">MTPILSLYCVFMWVSYTESQSLSLTPSTNAVNLGQSVTFTCNVGAKDDSWVGLLKQMPGYPPQLIIYNHHSYTSPGYGPGVSTERFTSTINGAATEYQFIIKKAEVTDTAYYYCMKWFGSNVGFHSD</sequence>
<evidence type="ECO:0000259" key="9">
    <source>
        <dbReference type="SMART" id="SM00406"/>
    </source>
</evidence>
<proteinExistence type="predicted"/>
<dbReference type="AlphaFoldDB" id="A0A8T2KGJ1"/>
<gene>
    <name evidence="10" type="ORF">GDO86_001036</name>
</gene>
<evidence type="ECO:0000313" key="11">
    <source>
        <dbReference type="Proteomes" id="UP000812440"/>
    </source>
</evidence>
<keyword evidence="7" id="KW-0325">Glycoprotein</keyword>
<dbReference type="PANTHER" id="PTHR19433">
    <property type="entry name" value="T-CELL RECEPTOR ALPHA CHAIN V REGION-RELATED"/>
    <property type="match status" value="1"/>
</dbReference>
<name>A0A8T2KGJ1_9PIPI</name>
<dbReference type="GO" id="GO:0009617">
    <property type="term" value="P:response to bacterium"/>
    <property type="evidence" value="ECO:0007669"/>
    <property type="project" value="TreeGrafter"/>
</dbReference>
<evidence type="ECO:0000313" key="10">
    <source>
        <dbReference type="EMBL" id="KAG8454660.1"/>
    </source>
</evidence>
<dbReference type="Gene3D" id="2.60.40.10">
    <property type="entry name" value="Immunoglobulins"/>
    <property type="match status" value="1"/>
</dbReference>
<feature type="domain" description="Immunoglobulin V-set" evidence="9">
    <location>
        <begin position="36"/>
        <end position="116"/>
    </location>
</feature>
<dbReference type="Pfam" id="PF07686">
    <property type="entry name" value="V-set"/>
    <property type="match status" value="1"/>
</dbReference>
<dbReference type="SMART" id="SM00406">
    <property type="entry name" value="IGv"/>
    <property type="match status" value="1"/>
</dbReference>
<evidence type="ECO:0000256" key="1">
    <source>
        <dbReference type="ARBA" id="ARBA00004236"/>
    </source>
</evidence>
<reference evidence="10" key="1">
    <citation type="thesis" date="2020" institute="ProQuest LLC" country="789 East Eisenhower Parkway, Ann Arbor, MI, USA">
        <title>Comparative Genomics and Chromosome Evolution.</title>
        <authorList>
            <person name="Mudd A.B."/>
        </authorList>
    </citation>
    <scope>NUCLEOTIDE SEQUENCE</scope>
    <source>
        <strain evidence="10">Female2</strain>
        <tissue evidence="10">Blood</tissue>
    </source>
</reference>
<keyword evidence="4" id="KW-0391">Immunity</keyword>
<dbReference type="InterPro" id="IPR036179">
    <property type="entry name" value="Ig-like_dom_sf"/>
</dbReference>
<dbReference type="SUPFAM" id="SSF48726">
    <property type="entry name" value="Immunoglobulin"/>
    <property type="match status" value="1"/>
</dbReference>
<dbReference type="Proteomes" id="UP000812440">
    <property type="component" value="Chromosome 1"/>
</dbReference>
<dbReference type="CDD" id="cd00099">
    <property type="entry name" value="IgV"/>
    <property type="match status" value="1"/>
</dbReference>
<keyword evidence="6" id="KW-1015">Disulfide bond</keyword>
<comment type="subcellular location">
    <subcellularLocation>
        <location evidence="1">Cell membrane</location>
    </subcellularLocation>
</comment>
<dbReference type="InterPro" id="IPR052051">
    <property type="entry name" value="TCR_complex_component"/>
</dbReference>
<dbReference type="OrthoDB" id="9049585at2759"/>
<dbReference type="GO" id="GO:0002376">
    <property type="term" value="P:immune system process"/>
    <property type="evidence" value="ECO:0007669"/>
    <property type="project" value="UniProtKB-KW"/>
</dbReference>
<evidence type="ECO:0000256" key="8">
    <source>
        <dbReference type="SAM" id="SignalP"/>
    </source>
</evidence>
<dbReference type="InterPro" id="IPR013106">
    <property type="entry name" value="Ig_V-set"/>
</dbReference>
<organism evidence="10 11">
    <name type="scientific">Hymenochirus boettgeri</name>
    <name type="common">Congo dwarf clawed frog</name>
    <dbReference type="NCBI Taxonomy" id="247094"/>
    <lineage>
        <taxon>Eukaryota</taxon>
        <taxon>Metazoa</taxon>
        <taxon>Chordata</taxon>
        <taxon>Craniata</taxon>
        <taxon>Vertebrata</taxon>
        <taxon>Euteleostomi</taxon>
        <taxon>Amphibia</taxon>
        <taxon>Batrachia</taxon>
        <taxon>Anura</taxon>
        <taxon>Pipoidea</taxon>
        <taxon>Pipidae</taxon>
        <taxon>Pipinae</taxon>
        <taxon>Hymenochirus</taxon>
    </lineage>
</organism>
<keyword evidence="5" id="KW-0472">Membrane</keyword>
<keyword evidence="11" id="KW-1185">Reference proteome</keyword>
<evidence type="ECO:0000256" key="4">
    <source>
        <dbReference type="ARBA" id="ARBA00022859"/>
    </source>
</evidence>